<protein>
    <submittedName>
        <fullName evidence="4">tRNA-binding protein</fullName>
    </submittedName>
</protein>
<evidence type="ECO:0000313" key="6">
    <source>
        <dbReference type="Proteomes" id="UP000272051"/>
    </source>
</evidence>
<dbReference type="InterPro" id="IPR004495">
    <property type="entry name" value="Met-tRNA-synth_bsu_C"/>
</dbReference>
<dbReference type="SUPFAM" id="SSF50249">
    <property type="entry name" value="Nucleic acid-binding proteins"/>
    <property type="match status" value="1"/>
</dbReference>
<dbReference type="AlphaFoldDB" id="A0A497ESB0"/>
<name>A0A497ESB0_9CREN</name>
<dbReference type="GO" id="GO:0005524">
    <property type="term" value="F:ATP binding"/>
    <property type="evidence" value="ECO:0007669"/>
    <property type="project" value="InterPro"/>
</dbReference>
<dbReference type="GO" id="GO:0000049">
    <property type="term" value="F:tRNA binding"/>
    <property type="evidence" value="ECO:0007669"/>
    <property type="project" value="UniProtKB-KW"/>
</dbReference>
<dbReference type="PANTHER" id="PTHR11586">
    <property type="entry name" value="TRNA-AMINOACYLATION COFACTOR ARC1 FAMILY MEMBER"/>
    <property type="match status" value="1"/>
</dbReference>
<dbReference type="InterPro" id="IPR012340">
    <property type="entry name" value="NA-bd_OB-fold"/>
</dbReference>
<evidence type="ECO:0000259" key="3">
    <source>
        <dbReference type="PROSITE" id="PS50886"/>
    </source>
</evidence>
<dbReference type="InterPro" id="IPR051270">
    <property type="entry name" value="Tyrosine-tRNA_ligase_regulator"/>
</dbReference>
<dbReference type="InterPro" id="IPR002547">
    <property type="entry name" value="tRNA-bd_dom"/>
</dbReference>
<gene>
    <name evidence="4" type="ORF">DRJ31_02100</name>
    <name evidence="5" type="ORF">DRJ33_05990</name>
</gene>
<dbReference type="Proteomes" id="UP000278475">
    <property type="component" value="Unassembled WGS sequence"/>
</dbReference>
<proteinExistence type="predicted"/>
<keyword evidence="2" id="KW-0694">RNA-binding</keyword>
<evidence type="ECO:0000256" key="2">
    <source>
        <dbReference type="ARBA" id="ARBA00022884"/>
    </source>
</evidence>
<sequence>MEVSMEDFNKLDLRVCTVLSAERIPGMKKILKVKVDLGGETRELVVGGAEYYPPEYFIGKKFIILANLQPKKIAGIESRGMLLAADVNGKPIWLTIDGDAPAGAKVR</sequence>
<dbReference type="Gene3D" id="2.40.50.140">
    <property type="entry name" value="Nucleic acid-binding proteins"/>
    <property type="match status" value="1"/>
</dbReference>
<dbReference type="PANTHER" id="PTHR11586:SF37">
    <property type="entry name" value="TRNA-BINDING DOMAIN-CONTAINING PROTEIN"/>
    <property type="match status" value="1"/>
</dbReference>
<dbReference type="Proteomes" id="UP000272051">
    <property type="component" value="Unassembled WGS sequence"/>
</dbReference>
<keyword evidence="1" id="KW-0820">tRNA-binding</keyword>
<comment type="caution">
    <text evidence="4">The sequence shown here is derived from an EMBL/GenBank/DDBJ whole genome shotgun (WGS) entry which is preliminary data.</text>
</comment>
<evidence type="ECO:0000313" key="5">
    <source>
        <dbReference type="EMBL" id="RLE51427.1"/>
    </source>
</evidence>
<organism evidence="4 7">
    <name type="scientific">Thermoproteota archaeon</name>
    <dbReference type="NCBI Taxonomy" id="2056631"/>
    <lineage>
        <taxon>Archaea</taxon>
        <taxon>Thermoproteota</taxon>
    </lineage>
</organism>
<evidence type="ECO:0000313" key="4">
    <source>
        <dbReference type="EMBL" id="RLE50235.1"/>
    </source>
</evidence>
<evidence type="ECO:0000256" key="1">
    <source>
        <dbReference type="ARBA" id="ARBA00022555"/>
    </source>
</evidence>
<dbReference type="GO" id="GO:0004825">
    <property type="term" value="F:methionine-tRNA ligase activity"/>
    <property type="evidence" value="ECO:0007669"/>
    <property type="project" value="InterPro"/>
</dbReference>
<reference evidence="6 7" key="1">
    <citation type="submission" date="2018-06" db="EMBL/GenBank/DDBJ databases">
        <title>Extensive metabolic versatility and redundancy in microbially diverse, dynamic hydrothermal sediments.</title>
        <authorList>
            <person name="Dombrowski N."/>
            <person name="Teske A."/>
            <person name="Baker B.J."/>
        </authorList>
    </citation>
    <scope>NUCLEOTIDE SEQUENCE [LARGE SCALE GENOMIC DNA]</scope>
    <source>
        <strain evidence="5">B34_G17</strain>
        <strain evidence="4">B66_G16</strain>
    </source>
</reference>
<dbReference type="Pfam" id="PF01588">
    <property type="entry name" value="tRNA_bind"/>
    <property type="match status" value="1"/>
</dbReference>
<feature type="domain" description="TRNA-binding" evidence="3">
    <location>
        <begin position="7"/>
        <end position="107"/>
    </location>
</feature>
<dbReference type="GO" id="GO:0006431">
    <property type="term" value="P:methionyl-tRNA aminoacylation"/>
    <property type="evidence" value="ECO:0007669"/>
    <property type="project" value="InterPro"/>
</dbReference>
<dbReference type="PROSITE" id="PS50886">
    <property type="entry name" value="TRBD"/>
    <property type="match status" value="1"/>
</dbReference>
<accession>A0A497ESB0</accession>
<dbReference type="EMBL" id="QMQV01000010">
    <property type="protein sequence ID" value="RLE50235.1"/>
    <property type="molecule type" value="Genomic_DNA"/>
</dbReference>
<dbReference type="EMBL" id="QMQX01000110">
    <property type="protein sequence ID" value="RLE51427.1"/>
    <property type="molecule type" value="Genomic_DNA"/>
</dbReference>
<evidence type="ECO:0000313" key="7">
    <source>
        <dbReference type="Proteomes" id="UP000278475"/>
    </source>
</evidence>
<dbReference type="CDD" id="cd02800">
    <property type="entry name" value="tRNA_bind_EcMetRS_like"/>
    <property type="match status" value="1"/>
</dbReference>